<dbReference type="OrthoDB" id="6265902at2"/>
<accession>A0A1M5Z3T8</accession>
<protein>
    <submittedName>
        <fullName evidence="1">Uncharacterized protein</fullName>
    </submittedName>
</protein>
<dbReference type="EMBL" id="FQXG01000009">
    <property type="protein sequence ID" value="SHI18869.1"/>
    <property type="molecule type" value="Genomic_DNA"/>
</dbReference>
<evidence type="ECO:0000313" key="2">
    <source>
        <dbReference type="Proteomes" id="UP000184268"/>
    </source>
</evidence>
<sequence>MNKPQIEDAFRSALVEMEQEQSGPTQLTPSMRNQKQMRNVLDQLEWSDKQLGLFKEVVDTMVAERHEAALKAERLQTYRAKLINLSKELGISYQQLLTTMTDMESVKRKQRNNSD</sequence>
<name>A0A1M5Z3T8_9GAMM</name>
<gene>
    <name evidence="1" type="ORF">SAMN02745129_4590</name>
</gene>
<organism evidence="1 2">
    <name type="scientific">Ferrimonas marina</name>
    <dbReference type="NCBI Taxonomy" id="299255"/>
    <lineage>
        <taxon>Bacteria</taxon>
        <taxon>Pseudomonadati</taxon>
        <taxon>Pseudomonadota</taxon>
        <taxon>Gammaproteobacteria</taxon>
        <taxon>Alteromonadales</taxon>
        <taxon>Ferrimonadaceae</taxon>
        <taxon>Ferrimonas</taxon>
    </lineage>
</organism>
<dbReference type="STRING" id="299255.SAMN02745129_4590"/>
<proteinExistence type="predicted"/>
<dbReference type="Proteomes" id="UP000184268">
    <property type="component" value="Unassembled WGS sequence"/>
</dbReference>
<dbReference type="AlphaFoldDB" id="A0A1M5Z3T8"/>
<keyword evidence="2" id="KW-1185">Reference proteome</keyword>
<evidence type="ECO:0000313" key="1">
    <source>
        <dbReference type="EMBL" id="SHI18869.1"/>
    </source>
</evidence>
<dbReference type="RefSeq" id="WP_073326105.1">
    <property type="nucleotide sequence ID" value="NZ_FQXG01000009.1"/>
</dbReference>
<reference evidence="1 2" key="1">
    <citation type="submission" date="2016-11" db="EMBL/GenBank/DDBJ databases">
        <authorList>
            <person name="Jaros S."/>
            <person name="Januszkiewicz K."/>
            <person name="Wedrychowicz H."/>
        </authorList>
    </citation>
    <scope>NUCLEOTIDE SEQUENCE [LARGE SCALE GENOMIC DNA]</scope>
    <source>
        <strain evidence="1 2">DSM 16917</strain>
    </source>
</reference>